<accession>A0A2P2NQA1</accession>
<name>A0A2P2NQA1_RHIMU</name>
<organism evidence="1">
    <name type="scientific">Rhizophora mucronata</name>
    <name type="common">Asiatic mangrove</name>
    <dbReference type="NCBI Taxonomy" id="61149"/>
    <lineage>
        <taxon>Eukaryota</taxon>
        <taxon>Viridiplantae</taxon>
        <taxon>Streptophyta</taxon>
        <taxon>Embryophyta</taxon>
        <taxon>Tracheophyta</taxon>
        <taxon>Spermatophyta</taxon>
        <taxon>Magnoliopsida</taxon>
        <taxon>eudicotyledons</taxon>
        <taxon>Gunneridae</taxon>
        <taxon>Pentapetalae</taxon>
        <taxon>rosids</taxon>
        <taxon>fabids</taxon>
        <taxon>Malpighiales</taxon>
        <taxon>Rhizophoraceae</taxon>
        <taxon>Rhizophora</taxon>
    </lineage>
</organism>
<proteinExistence type="predicted"/>
<reference evidence="1" key="1">
    <citation type="submission" date="2018-02" db="EMBL/GenBank/DDBJ databases">
        <title>Rhizophora mucronata_Transcriptome.</title>
        <authorList>
            <person name="Meera S.P."/>
            <person name="Sreeshan A."/>
            <person name="Augustine A."/>
        </authorList>
    </citation>
    <scope>NUCLEOTIDE SEQUENCE</scope>
    <source>
        <tissue evidence="1">Leaf</tissue>
    </source>
</reference>
<dbReference type="AlphaFoldDB" id="A0A2P2NQA1"/>
<dbReference type="EMBL" id="GGEC01064198">
    <property type="protein sequence ID" value="MBX44682.1"/>
    <property type="molecule type" value="Transcribed_RNA"/>
</dbReference>
<protein>
    <submittedName>
        <fullName evidence="1">Uncharacterized protein</fullName>
    </submittedName>
</protein>
<sequence>MMGEVPYLNMFNVDTEAVQELPSASLEVI</sequence>
<evidence type="ECO:0000313" key="1">
    <source>
        <dbReference type="EMBL" id="MBX44682.1"/>
    </source>
</evidence>